<feature type="region of interest" description="Disordered" evidence="1">
    <location>
        <begin position="1"/>
        <end position="26"/>
    </location>
</feature>
<feature type="transmembrane region" description="Helical" evidence="2">
    <location>
        <begin position="39"/>
        <end position="58"/>
    </location>
</feature>
<keyword evidence="2" id="KW-0812">Transmembrane</keyword>
<dbReference type="InterPro" id="IPR038367">
    <property type="entry name" value="PelD_GGDEF_sf"/>
</dbReference>
<proteinExistence type="predicted"/>
<keyword evidence="5" id="KW-1185">Reference proteome</keyword>
<evidence type="ECO:0000256" key="1">
    <source>
        <dbReference type="SAM" id="MobiDB-lite"/>
    </source>
</evidence>
<accession>A0A4R3VD85</accession>
<dbReference type="InterPro" id="IPR031583">
    <property type="entry name" value="PelD_GGDEF"/>
</dbReference>
<organism evidence="4 5">
    <name type="scientific">Paracandidimonas soli</name>
    <dbReference type="NCBI Taxonomy" id="1917182"/>
    <lineage>
        <taxon>Bacteria</taxon>
        <taxon>Pseudomonadati</taxon>
        <taxon>Pseudomonadota</taxon>
        <taxon>Betaproteobacteria</taxon>
        <taxon>Burkholderiales</taxon>
        <taxon>Alcaligenaceae</taxon>
        <taxon>Paracandidimonas</taxon>
    </lineage>
</organism>
<name>A0A4R3VD85_9BURK</name>
<dbReference type="AlphaFoldDB" id="A0A4R3VD85"/>
<sequence>MHDSSLAHAMPKKQKTDQRGEGGSSTYGRTLAPVAVRPLAVVEVLAGMALVLALCRLMRPADPLFLEIGFPWIWLAATVFALRYGAILGVLAGLCIAAAWFVFHGGQGTMAFPEMLFAGGMAQLVITGHFSDIWSARERRLRAINAYLDDSLVALTNNHYLLRVSHERLERDILGKPFTLRDAIERVRSLPAENASRAVPSSSRSSGDAALPNADVVLDFAASGCRIGQASIFAMTAQGLDPAPAASVGAPFKPDTGDALLRECLLQKDLRHLRQTDDAQGGYLVCAPLLSASGRLFGVLIVRQMAFLSLTHENLQLLLVLLSYYADGLEQHALVAPVQSRLPQCPHEFALDLARLAHIQRCSGVRSMMAGMVFPVGTLGDAMIEQLTRQRRMLDLLWVYDQEEARVAIALLPLTDEVGVNGYFSRIAHVAQTQFGVDLAQSGAVSHSVAVDAEASAYGLEYLVLRCGRHD</sequence>
<evidence type="ECO:0000313" key="5">
    <source>
        <dbReference type="Proteomes" id="UP000294692"/>
    </source>
</evidence>
<evidence type="ECO:0000259" key="3">
    <source>
        <dbReference type="Pfam" id="PF16963"/>
    </source>
</evidence>
<dbReference type="SUPFAM" id="SSF55781">
    <property type="entry name" value="GAF domain-like"/>
    <property type="match status" value="1"/>
</dbReference>
<dbReference type="Gene3D" id="3.30.70.2880">
    <property type="match status" value="1"/>
</dbReference>
<dbReference type="Proteomes" id="UP000294692">
    <property type="component" value="Unassembled WGS sequence"/>
</dbReference>
<keyword evidence="2" id="KW-0472">Membrane</keyword>
<keyword evidence="2" id="KW-1133">Transmembrane helix</keyword>
<gene>
    <name evidence="4" type="ORF">EV686_102272</name>
</gene>
<dbReference type="EMBL" id="SMBX01000002">
    <property type="protein sequence ID" value="TCV01559.1"/>
    <property type="molecule type" value="Genomic_DNA"/>
</dbReference>
<feature type="domain" description="PelD GGDEF" evidence="3">
    <location>
        <begin position="343"/>
        <end position="466"/>
    </location>
</feature>
<evidence type="ECO:0000256" key="2">
    <source>
        <dbReference type="SAM" id="Phobius"/>
    </source>
</evidence>
<dbReference type="Gene3D" id="3.30.450.40">
    <property type="match status" value="1"/>
</dbReference>
<dbReference type="RefSeq" id="WP_165972504.1">
    <property type="nucleotide sequence ID" value="NZ_JBHRVM010000001.1"/>
</dbReference>
<reference evidence="4 5" key="1">
    <citation type="submission" date="2019-03" db="EMBL/GenBank/DDBJ databases">
        <title>Genomic Encyclopedia of Type Strains, Phase IV (KMG-IV): sequencing the most valuable type-strain genomes for metagenomic binning, comparative biology and taxonomic classification.</title>
        <authorList>
            <person name="Goeker M."/>
        </authorList>
    </citation>
    <scope>NUCLEOTIDE SEQUENCE [LARGE SCALE GENOMIC DNA]</scope>
    <source>
        <strain evidence="4 5">DSM 100048</strain>
    </source>
</reference>
<evidence type="ECO:0000313" key="4">
    <source>
        <dbReference type="EMBL" id="TCV01559.1"/>
    </source>
</evidence>
<dbReference type="InterPro" id="IPR029016">
    <property type="entry name" value="GAF-like_dom_sf"/>
</dbReference>
<feature type="transmembrane region" description="Helical" evidence="2">
    <location>
        <begin position="70"/>
        <end position="103"/>
    </location>
</feature>
<comment type="caution">
    <text evidence="4">The sequence shown here is derived from an EMBL/GenBank/DDBJ whole genome shotgun (WGS) entry which is preliminary data.</text>
</comment>
<protein>
    <submittedName>
        <fullName evidence="4">PelD-like GGDEF domain-containing protein</fullName>
    </submittedName>
</protein>
<dbReference type="Pfam" id="PF16963">
    <property type="entry name" value="PelD_GGDEF"/>
    <property type="match status" value="1"/>
</dbReference>